<evidence type="ECO:0000313" key="17">
    <source>
        <dbReference type="EMBL" id="AIN55881.1"/>
    </source>
</evidence>
<keyword evidence="1 7" id="KW-0812">Transmembrane</keyword>
<keyword evidence="3 7" id="KW-1040">Host Golgi apparatus</keyword>
<comment type="similarity">
    <text evidence="7">Belongs to the alphacoronaviruses E protein family.</text>
</comment>
<dbReference type="EMBL" id="KJ879343">
    <property type="protein sequence ID" value="AIN55779.1"/>
    <property type="molecule type" value="Genomic_RNA"/>
</dbReference>
<evidence type="ECO:0000313" key="13">
    <source>
        <dbReference type="EMBL" id="AIN55865.1"/>
    </source>
</evidence>
<keyword evidence="14" id="KW-0946">Virion</keyword>
<dbReference type="GO" id="GO:0019031">
    <property type="term" value="C:viral envelope"/>
    <property type="evidence" value="ECO:0007669"/>
    <property type="project" value="UniProtKB-KW"/>
</dbReference>
<evidence type="ECO:0000256" key="6">
    <source>
        <dbReference type="ARBA" id="ARBA00023136"/>
    </source>
</evidence>
<dbReference type="GO" id="GO:0016020">
    <property type="term" value="C:membrane"/>
    <property type="evidence" value="ECO:0007669"/>
    <property type="project" value="UniProtKB-UniRule"/>
</dbReference>
<evidence type="ECO:0000313" key="16">
    <source>
        <dbReference type="EMBL" id="AIN55876.1"/>
    </source>
</evidence>
<keyword evidence="4 7" id="KW-1043">Host membrane</keyword>
<keyword evidence="5 7" id="KW-1133">Transmembrane helix</keyword>
<evidence type="ECO:0000256" key="3">
    <source>
        <dbReference type="ARBA" id="ARBA00022812"/>
    </source>
</evidence>
<feature type="transmembrane region" description="Helical" evidence="8">
    <location>
        <begin position="20"/>
        <end position="40"/>
    </location>
</feature>
<dbReference type="EMBL" id="KJ879381">
    <property type="protein sequence ID" value="AIN55869.1"/>
    <property type="molecule type" value="Genomic_RNA"/>
</dbReference>
<evidence type="ECO:0000313" key="15">
    <source>
        <dbReference type="EMBL" id="AIN55873.1"/>
    </source>
</evidence>
<keyword evidence="6 7" id="KW-0472">Membrane</keyword>
<dbReference type="EMBL" id="KJ879382">
    <property type="protein sequence ID" value="AIN55873.1"/>
    <property type="molecule type" value="Genomic_RNA"/>
</dbReference>
<evidence type="ECO:0000256" key="4">
    <source>
        <dbReference type="ARBA" id="ARBA00022870"/>
    </source>
</evidence>
<comment type="function">
    <text evidence="7">Plays a central role in virus morphogenesis and assembly. Acts as a viroporin and self-assembles in host membranes forming pentameric protein-lipid pores that allow ion transport. Also plays a role in the induction of apoptosis.</text>
</comment>
<feature type="topological domain" description="Intravirion" evidence="7">
    <location>
        <begin position="41"/>
        <end position="82"/>
    </location>
</feature>
<evidence type="ECO:0000256" key="8">
    <source>
        <dbReference type="SAM" id="Phobius"/>
    </source>
</evidence>
<evidence type="ECO:0000313" key="10">
    <source>
        <dbReference type="EMBL" id="AIN55781.1"/>
    </source>
</evidence>
<protein>
    <recommendedName>
        <fullName evidence="7">Envelope small membrane protein</fullName>
        <shortName evidence="7">E protein</shortName>
        <shortName evidence="7">sM protein</shortName>
    </recommendedName>
</protein>
<dbReference type="EMBL" id="KJ879344">
    <property type="protein sequence ID" value="AIN55781.1"/>
    <property type="molecule type" value="Genomic_RNA"/>
</dbReference>
<dbReference type="GO" id="GO:0140975">
    <property type="term" value="P:disruption of cellular anatomical structure in another organism"/>
    <property type="evidence" value="ECO:0007669"/>
    <property type="project" value="UniProtKB-UniRule"/>
</dbReference>
<dbReference type="EMBL" id="KJ879379">
    <property type="protein sequence ID" value="AIN55860.1"/>
    <property type="molecule type" value="Genomic_RNA"/>
</dbReference>
<dbReference type="PROSITE" id="PS51926">
    <property type="entry name" value="COV_E"/>
    <property type="match status" value="1"/>
</dbReference>
<sequence>MMFSRAFTIIDDHGMVISVFFWLLLIIIFILLSIALLNVIKLCMVCCNLGKTIIILPVRHAYDAYKTFMQIKAYNPDEVLLV</sequence>
<organism evidence="14">
    <name type="scientific">Feline coronavirus</name>
    <dbReference type="NCBI Taxonomy" id="12663"/>
    <lineage>
        <taxon>Viruses</taxon>
        <taxon>Riboviria</taxon>
        <taxon>Orthornavirae</taxon>
        <taxon>Pisuviricota</taxon>
        <taxon>Pisoniviricetes</taxon>
        <taxon>Nidovirales</taxon>
        <taxon>Cornidovirineae</taxon>
        <taxon>Coronaviridae</taxon>
        <taxon>Orthocoronavirinae</taxon>
        <taxon>Alphacoronavirus</taxon>
        <taxon>Tegacovirus</taxon>
        <taxon>Alphacoronavirus suis</taxon>
        <taxon>Alphacoronavirus 1</taxon>
    </lineage>
</organism>
<proteinExistence type="inferred from homology"/>
<dbReference type="Pfam" id="PF02723">
    <property type="entry name" value="CoV_E"/>
    <property type="match status" value="1"/>
</dbReference>
<evidence type="ECO:0000256" key="2">
    <source>
        <dbReference type="ARBA" id="ARBA00022703"/>
    </source>
</evidence>
<evidence type="ECO:0000313" key="12">
    <source>
        <dbReference type="EMBL" id="AIN55860.1"/>
    </source>
</evidence>
<gene>
    <name evidence="7 14" type="primary">E</name>
</gene>
<keyword evidence="2 7" id="KW-0053">Apoptosis</keyword>
<dbReference type="InterPro" id="IPR043507">
    <property type="entry name" value="E_protein_aCoV"/>
</dbReference>
<dbReference type="EMBL" id="KJ879380">
    <property type="protein sequence ID" value="AIN55865.1"/>
    <property type="molecule type" value="Genomic_RNA"/>
</dbReference>
<feature type="topological domain" description="Virion surface" evidence="7">
    <location>
        <begin position="1"/>
        <end position="19"/>
    </location>
</feature>
<dbReference type="EMBL" id="KJ879384">
    <property type="protein sequence ID" value="AIN55881.1"/>
    <property type="molecule type" value="Genomic_RNA"/>
</dbReference>
<accession>A0A088NRV6</accession>
<keyword evidence="14" id="KW-0261">Viral envelope protein</keyword>
<dbReference type="EMBL" id="KJ879383">
    <property type="protein sequence ID" value="AIN55876.1"/>
    <property type="molecule type" value="Genomic_RNA"/>
</dbReference>
<evidence type="ECO:0000256" key="1">
    <source>
        <dbReference type="ARBA" id="ARBA00022692"/>
    </source>
</evidence>
<name>A0A088NRV6_9ALPC</name>
<dbReference type="GO" id="GO:0044178">
    <property type="term" value="C:host cell Golgi membrane"/>
    <property type="evidence" value="ECO:0007669"/>
    <property type="project" value="UniProtKB-SubCell"/>
</dbReference>
<dbReference type="GO" id="GO:0046760">
    <property type="term" value="P:viral budding from Golgi membrane"/>
    <property type="evidence" value="ECO:0007669"/>
    <property type="project" value="UniProtKB-UniRule"/>
</dbReference>
<reference evidence="14" key="1">
    <citation type="submission" date="2014-05" db="EMBL/GenBank/DDBJ databases">
        <title>Feline coronavirus 3c protein: a candidate for a virulence marker?</title>
        <authorList>
            <person name="Hora A.S."/>
            <person name="Tonietti P.O."/>
            <person name="Taniwaki S.A."/>
            <person name="Asano K.M."/>
            <person name="Maiorka P."/>
            <person name="Richtzenhain L.J."/>
            <person name="Brandao P.E."/>
        </authorList>
    </citation>
    <scope>NUCLEOTIDE SEQUENCE</scope>
    <source>
        <strain evidence="11">USP6/stomach/FIP+/local7/C12</strain>
        <strain evidence="13">USP6/stomach/FIP+/local7/C15</strain>
        <strain evidence="14">USP6/stomach/FIP+/local7/C16</strain>
        <strain evidence="15">USP6/stomach/FIP+/local7/C24</strain>
        <strain evidence="16">USP6/stomach/FIP+/local7/C28</strain>
        <strain evidence="17">USP6/stomach/FIP+/local7/C29</strain>
        <strain evidence="9">USP6/stomach/FIP+/local7/C3</strain>
        <strain evidence="10">USP6/stomach/FIP+/local7/C5</strain>
        <strain evidence="12">USP6/stomach/FIP+/local7/C8</strain>
    </source>
</reference>
<comment type="subcellular location">
    <subcellularLocation>
        <location evidence="7">Host Golgi apparatus membrane</location>
        <topology evidence="7">Single-pass type III membrane protein</topology>
    </subcellularLocation>
    <text evidence="7">The cytoplasmic tail functions as a Golgi complex-targeting signal.</text>
</comment>
<comment type="subunit">
    <text evidence="7">Homopentamer. Interacts with membrane protein M in the budding compartment of the host cell, which is located between endoplasmic reticulum and the Golgi complex. Interacts with Nucleoprotein.</text>
</comment>
<evidence type="ECO:0000313" key="11">
    <source>
        <dbReference type="EMBL" id="AIN55785.1"/>
    </source>
</evidence>
<dbReference type="InterPro" id="IPR003873">
    <property type="entry name" value="E_protein_CoV"/>
</dbReference>
<evidence type="ECO:0000313" key="14">
    <source>
        <dbReference type="EMBL" id="AIN55869.1"/>
    </source>
</evidence>
<evidence type="ECO:0000313" key="9">
    <source>
        <dbReference type="EMBL" id="AIN55779.1"/>
    </source>
</evidence>
<evidence type="ECO:0000256" key="7">
    <source>
        <dbReference type="HAMAP-Rule" id="MF_04205"/>
    </source>
</evidence>
<dbReference type="EMBL" id="KJ879346">
    <property type="protein sequence ID" value="AIN55785.1"/>
    <property type="molecule type" value="Genomic_RNA"/>
</dbReference>
<dbReference type="HAMAP" id="MF_04205">
    <property type="entry name" value="ALPHA_CORONA_E"/>
    <property type="match status" value="1"/>
</dbReference>
<evidence type="ECO:0000256" key="5">
    <source>
        <dbReference type="ARBA" id="ARBA00022989"/>
    </source>
</evidence>